<dbReference type="PANTHER" id="PTHR20275">
    <property type="entry name" value="NAD KINASE"/>
    <property type="match status" value="1"/>
</dbReference>
<dbReference type="InterPro" id="IPR017438">
    <property type="entry name" value="ATP-NAD_kinase_N"/>
</dbReference>
<evidence type="ECO:0000256" key="1">
    <source>
        <dbReference type="ARBA" id="ARBA00022679"/>
    </source>
</evidence>
<comment type="catalytic activity">
    <reaction evidence="5 6">
        <text>NAD(+) + ATP = ADP + NADP(+) + H(+)</text>
        <dbReference type="Rhea" id="RHEA:18629"/>
        <dbReference type="ChEBI" id="CHEBI:15378"/>
        <dbReference type="ChEBI" id="CHEBI:30616"/>
        <dbReference type="ChEBI" id="CHEBI:57540"/>
        <dbReference type="ChEBI" id="CHEBI:58349"/>
        <dbReference type="ChEBI" id="CHEBI:456216"/>
        <dbReference type="EC" id="2.7.1.23"/>
    </reaction>
</comment>
<organism evidence="7 8">
    <name type="scientific">Shiella aurantiaca</name>
    <dbReference type="NCBI Taxonomy" id="3058365"/>
    <lineage>
        <taxon>Bacteria</taxon>
        <taxon>Pseudomonadati</taxon>
        <taxon>Bacteroidota</taxon>
        <taxon>Cytophagia</taxon>
        <taxon>Cytophagales</taxon>
        <taxon>Shiellaceae</taxon>
        <taxon>Shiella</taxon>
    </lineage>
</organism>
<feature type="binding site" evidence="6">
    <location>
        <position position="177"/>
    </location>
    <ligand>
        <name>NAD(+)</name>
        <dbReference type="ChEBI" id="CHEBI:57540"/>
    </ligand>
</feature>
<keyword evidence="6" id="KW-0547">Nucleotide-binding</keyword>
<reference evidence="7" key="1">
    <citation type="submission" date="2023-06" db="EMBL/GenBank/DDBJ databases">
        <title>Cytophagales bacterium Strain LB-30, isolated from soil.</title>
        <authorList>
            <person name="Liu B."/>
        </authorList>
    </citation>
    <scope>NUCLEOTIDE SEQUENCE</scope>
    <source>
        <strain evidence="7">LB-30</strain>
    </source>
</reference>
<feature type="binding site" evidence="6">
    <location>
        <begin position="147"/>
        <end position="148"/>
    </location>
    <ligand>
        <name>NAD(+)</name>
        <dbReference type="ChEBI" id="CHEBI:57540"/>
    </ligand>
</feature>
<feature type="binding site" evidence="6">
    <location>
        <begin position="188"/>
        <end position="193"/>
    </location>
    <ligand>
        <name>NAD(+)</name>
        <dbReference type="ChEBI" id="CHEBI:57540"/>
    </ligand>
</feature>
<dbReference type="InterPro" id="IPR002504">
    <property type="entry name" value="NADK"/>
</dbReference>
<dbReference type="NCBIfam" id="NF002521">
    <property type="entry name" value="PRK01911.1"/>
    <property type="match status" value="1"/>
</dbReference>
<dbReference type="Gene3D" id="2.60.200.30">
    <property type="entry name" value="Probable inorganic polyphosphate/atp-NAD kinase, domain 2"/>
    <property type="match status" value="1"/>
</dbReference>
<keyword evidence="3 6" id="KW-0521">NADP</keyword>
<comment type="caution">
    <text evidence="6">Lacks conserved residue(s) required for the propagation of feature annotation.</text>
</comment>
<dbReference type="Proteomes" id="UP001168552">
    <property type="component" value="Unassembled WGS sequence"/>
</dbReference>
<comment type="cofactor">
    <cofactor evidence="6">
        <name>a divalent metal cation</name>
        <dbReference type="ChEBI" id="CHEBI:60240"/>
    </cofactor>
</comment>
<keyword evidence="4 6" id="KW-0520">NAD</keyword>
<keyword evidence="2 6" id="KW-0418">Kinase</keyword>
<keyword evidence="8" id="KW-1185">Reference proteome</keyword>
<keyword evidence="1 6" id="KW-0808">Transferase</keyword>
<dbReference type="SUPFAM" id="SSF111331">
    <property type="entry name" value="NAD kinase/diacylglycerol kinase-like"/>
    <property type="match status" value="1"/>
</dbReference>
<dbReference type="EC" id="2.7.1.23" evidence="6"/>
<sequence length="292" mass="32803">MKVALNGRKFDEPITPIIQEIVDQLKHRGAEIFVSEGYFNILKKNDIDLGENWCIILDRQHYDDMDFVFSLGGDGTLLETATFAGPSQRPILGINTGRLGFLATTPKDQIKEAFDALYAKAFSFDDRVMLRLESDKNIFGEVNFALNEFTILKRDTSSMIVVHTYIDGEYLNSYWADGLIVATPTGSTGYSLSCGGPVVLPHSNNFIITPVSPHNLNVRPMIVSDRSVISFEMEGRGKNCMVSLDSRSKAVEMNVQLAVRKADFKARLVKFDGYNFLDTLRQKLNWGLDLRN</sequence>
<feature type="active site" description="Proton acceptor" evidence="6">
    <location>
        <position position="74"/>
    </location>
</feature>
<dbReference type="InterPro" id="IPR016064">
    <property type="entry name" value="NAD/diacylglycerol_kinase_sf"/>
</dbReference>
<dbReference type="HAMAP" id="MF_00361">
    <property type="entry name" value="NAD_kinase"/>
    <property type="match status" value="1"/>
</dbReference>
<dbReference type="Gene3D" id="3.40.50.10330">
    <property type="entry name" value="Probable inorganic polyphosphate/atp-NAD kinase, domain 1"/>
    <property type="match status" value="1"/>
</dbReference>
<gene>
    <name evidence="6" type="primary">nadK</name>
    <name evidence="7" type="ORF">QWY31_03690</name>
</gene>
<evidence type="ECO:0000313" key="8">
    <source>
        <dbReference type="Proteomes" id="UP001168552"/>
    </source>
</evidence>
<dbReference type="InterPro" id="IPR017437">
    <property type="entry name" value="ATP-NAD_kinase_PpnK-typ_C"/>
</dbReference>
<feature type="binding site" evidence="6">
    <location>
        <begin position="74"/>
        <end position="75"/>
    </location>
    <ligand>
        <name>NAD(+)</name>
        <dbReference type="ChEBI" id="CHEBI:57540"/>
    </ligand>
</feature>
<dbReference type="PANTHER" id="PTHR20275:SF0">
    <property type="entry name" value="NAD KINASE"/>
    <property type="match status" value="1"/>
</dbReference>
<dbReference type="Pfam" id="PF01513">
    <property type="entry name" value="NAD_kinase"/>
    <property type="match status" value="1"/>
</dbReference>
<dbReference type="GO" id="GO:0003951">
    <property type="term" value="F:NAD+ kinase activity"/>
    <property type="evidence" value="ECO:0007669"/>
    <property type="project" value="UniProtKB-EC"/>
</dbReference>
<dbReference type="RefSeq" id="WP_320003116.1">
    <property type="nucleotide sequence ID" value="NZ_JAUHJS010000002.1"/>
</dbReference>
<name>A0ABT8F2I3_9BACT</name>
<accession>A0ABT8F2I3</accession>
<evidence type="ECO:0000256" key="3">
    <source>
        <dbReference type="ARBA" id="ARBA00022857"/>
    </source>
</evidence>
<keyword evidence="6" id="KW-0963">Cytoplasm</keyword>
<evidence type="ECO:0000256" key="5">
    <source>
        <dbReference type="ARBA" id="ARBA00047925"/>
    </source>
</evidence>
<evidence type="ECO:0000256" key="2">
    <source>
        <dbReference type="ARBA" id="ARBA00022777"/>
    </source>
</evidence>
<comment type="function">
    <text evidence="6">Involved in the regulation of the intracellular balance of NAD and NADP, and is a key enzyme in the biosynthesis of NADP. Catalyzes specifically the phosphorylation on 2'-hydroxyl of the adenosine moiety of NAD to yield NADP.</text>
</comment>
<keyword evidence="6" id="KW-0067">ATP-binding</keyword>
<comment type="similarity">
    <text evidence="6">Belongs to the NAD kinase family.</text>
</comment>
<proteinExistence type="inferred from homology"/>
<evidence type="ECO:0000313" key="7">
    <source>
        <dbReference type="EMBL" id="MDN4164588.1"/>
    </source>
</evidence>
<dbReference type="Pfam" id="PF20143">
    <property type="entry name" value="NAD_kinase_C"/>
    <property type="match status" value="1"/>
</dbReference>
<dbReference type="EMBL" id="JAUHJS010000002">
    <property type="protein sequence ID" value="MDN4164588.1"/>
    <property type="molecule type" value="Genomic_DNA"/>
</dbReference>
<evidence type="ECO:0000256" key="6">
    <source>
        <dbReference type="HAMAP-Rule" id="MF_00361"/>
    </source>
</evidence>
<protein>
    <recommendedName>
        <fullName evidence="6">NAD kinase</fullName>
        <ecNumber evidence="6">2.7.1.23</ecNumber>
    </recommendedName>
    <alternativeName>
        <fullName evidence="6">ATP-dependent NAD kinase</fullName>
    </alternativeName>
</protein>
<evidence type="ECO:0000256" key="4">
    <source>
        <dbReference type="ARBA" id="ARBA00023027"/>
    </source>
</evidence>
<comment type="subcellular location">
    <subcellularLocation>
        <location evidence="6">Cytoplasm</location>
    </subcellularLocation>
</comment>
<comment type="caution">
    <text evidence="7">The sequence shown here is derived from an EMBL/GenBank/DDBJ whole genome shotgun (WGS) entry which is preliminary data.</text>
</comment>